<dbReference type="FunFam" id="3.40.50.300:FF:001376">
    <property type="entry name" value="tRNA modification GTPase MnmE"/>
    <property type="match status" value="1"/>
</dbReference>
<feature type="binding site" evidence="10">
    <location>
        <position position="252"/>
    </location>
    <ligand>
        <name>Mg(2+)</name>
        <dbReference type="ChEBI" id="CHEBI:18420"/>
    </ligand>
</feature>
<dbReference type="Gene3D" id="3.40.50.300">
    <property type="entry name" value="P-loop containing nucleotide triphosphate hydrolases"/>
    <property type="match status" value="1"/>
</dbReference>
<keyword evidence="3 10" id="KW-0819">tRNA processing</keyword>
<dbReference type="InterPro" id="IPR018948">
    <property type="entry name" value="GTP-bd_TrmE_N"/>
</dbReference>
<dbReference type="InterPro" id="IPR006073">
    <property type="entry name" value="GTP-bd"/>
</dbReference>
<feature type="binding site" evidence="10">
    <location>
        <position position="82"/>
    </location>
    <ligand>
        <name>(6S)-5-formyl-5,6,7,8-tetrahydrofolate</name>
        <dbReference type="ChEBI" id="CHEBI:57457"/>
    </ligand>
</feature>
<dbReference type="GO" id="GO:0005829">
    <property type="term" value="C:cytosol"/>
    <property type="evidence" value="ECO:0007669"/>
    <property type="project" value="TreeGrafter"/>
</dbReference>
<keyword evidence="4 10" id="KW-0479">Metal-binding</keyword>
<feature type="binding site" evidence="10">
    <location>
        <position position="23"/>
    </location>
    <ligand>
        <name>(6S)-5-formyl-5,6,7,8-tetrahydrofolate</name>
        <dbReference type="ChEBI" id="CHEBI:57457"/>
    </ligand>
</feature>
<gene>
    <name evidence="10" type="primary">mnmE</name>
    <name evidence="10 13" type="synonym">trmE</name>
    <name evidence="13" type="ORF">ASNER_197</name>
</gene>
<keyword evidence="14" id="KW-1185">Reference proteome</keyword>
<dbReference type="GO" id="GO:0030488">
    <property type="term" value="P:tRNA methylation"/>
    <property type="evidence" value="ECO:0007669"/>
    <property type="project" value="TreeGrafter"/>
</dbReference>
<dbReference type="NCBIfam" id="NF003661">
    <property type="entry name" value="PRK05291.1-3"/>
    <property type="match status" value="1"/>
</dbReference>
<evidence type="ECO:0000256" key="8">
    <source>
        <dbReference type="ARBA" id="ARBA00022958"/>
    </source>
</evidence>
<evidence type="ECO:0000256" key="2">
    <source>
        <dbReference type="ARBA" id="ARBA00022490"/>
    </source>
</evidence>
<evidence type="ECO:0000256" key="11">
    <source>
        <dbReference type="RuleBase" id="RU003313"/>
    </source>
</evidence>
<dbReference type="InterPro" id="IPR005225">
    <property type="entry name" value="Small_GTP-bd"/>
</dbReference>
<feature type="binding site" evidence="10">
    <location>
        <position position="251"/>
    </location>
    <ligand>
        <name>K(+)</name>
        <dbReference type="ChEBI" id="CHEBI:29103"/>
    </ligand>
</feature>
<feature type="binding site" evidence="10">
    <location>
        <position position="121"/>
    </location>
    <ligand>
        <name>(6S)-5-formyl-5,6,7,8-tetrahydrofolate</name>
        <dbReference type="ChEBI" id="CHEBI:57457"/>
    </ligand>
</feature>
<evidence type="ECO:0000256" key="7">
    <source>
        <dbReference type="ARBA" id="ARBA00022842"/>
    </source>
</evidence>
<evidence type="ECO:0000256" key="9">
    <source>
        <dbReference type="ARBA" id="ARBA00023134"/>
    </source>
</evidence>
<evidence type="ECO:0000256" key="10">
    <source>
        <dbReference type="HAMAP-Rule" id="MF_00379"/>
    </source>
</evidence>
<dbReference type="AlphaFoldDB" id="L7VJV4"/>
<feature type="binding site" evidence="10">
    <location>
        <begin position="246"/>
        <end position="252"/>
    </location>
    <ligand>
        <name>GTP</name>
        <dbReference type="ChEBI" id="CHEBI:37565"/>
    </ligand>
</feature>
<dbReference type="PRINTS" id="PR00449">
    <property type="entry name" value="RASTRNSFRMNG"/>
</dbReference>
<dbReference type="PANTHER" id="PTHR42714:SF2">
    <property type="entry name" value="TRNA MODIFICATION GTPASE GTPBP3, MITOCHONDRIAL"/>
    <property type="match status" value="1"/>
</dbReference>
<evidence type="ECO:0000256" key="4">
    <source>
        <dbReference type="ARBA" id="ARBA00022723"/>
    </source>
</evidence>
<dbReference type="NCBIfam" id="TIGR00231">
    <property type="entry name" value="small_GTP"/>
    <property type="match status" value="1"/>
</dbReference>
<protein>
    <recommendedName>
        <fullName evidence="10">tRNA modification GTPase MnmE</fullName>
        <ecNumber evidence="10">3.6.-.-</ecNumber>
    </recommendedName>
</protein>
<feature type="binding site" evidence="10">
    <location>
        <position position="246"/>
    </location>
    <ligand>
        <name>K(+)</name>
        <dbReference type="ChEBI" id="CHEBI:29103"/>
    </ligand>
</feature>
<proteinExistence type="inferred from homology"/>
<dbReference type="EMBL" id="CP003263">
    <property type="protein sequence ID" value="AGC66954.1"/>
    <property type="molecule type" value="Genomic_DNA"/>
</dbReference>
<dbReference type="NCBIfam" id="TIGR00450">
    <property type="entry name" value="mnmE_trmE_thdF"/>
    <property type="match status" value="1"/>
</dbReference>
<keyword evidence="2 10" id="KW-0963">Cytoplasm</keyword>
<dbReference type="InterPro" id="IPR025867">
    <property type="entry name" value="MnmE_helical"/>
</dbReference>
<dbReference type="GO" id="GO:0005525">
    <property type="term" value="F:GTP binding"/>
    <property type="evidence" value="ECO:0007669"/>
    <property type="project" value="UniProtKB-UniRule"/>
</dbReference>
<dbReference type="CDD" id="cd04164">
    <property type="entry name" value="trmE"/>
    <property type="match status" value="1"/>
</dbReference>
<dbReference type="HOGENOM" id="CLU_019624_4_1_10"/>
<dbReference type="GO" id="GO:0002098">
    <property type="term" value="P:tRNA wobble uridine modification"/>
    <property type="evidence" value="ECO:0007669"/>
    <property type="project" value="TreeGrafter"/>
</dbReference>
<feature type="binding site" evidence="10">
    <location>
        <begin position="227"/>
        <end position="232"/>
    </location>
    <ligand>
        <name>GTP</name>
        <dbReference type="ChEBI" id="CHEBI:37565"/>
    </ligand>
</feature>
<feature type="domain" description="TrmE-type G" evidence="12">
    <location>
        <begin position="217"/>
        <end position="375"/>
    </location>
</feature>
<comment type="similarity">
    <text evidence="1 10 11">Belongs to the TRAFAC class TrmE-Era-EngA-EngB-Septin-like GTPase superfamily. TrmE GTPase family.</text>
</comment>
<dbReference type="Proteomes" id="UP000011174">
    <property type="component" value="Chromosome"/>
</dbReference>
<evidence type="ECO:0000259" key="12">
    <source>
        <dbReference type="PROSITE" id="PS51709"/>
    </source>
</evidence>
<name>L7VJV4_9FLAO</name>
<reference evidence="13 14" key="1">
    <citation type="journal article" date="2013" name="Environ. Microbiol.">
        <title>The nutrient supplying capabilities of Uzinura, an endosymbiont of armoured scale insects.</title>
        <authorList>
            <person name="Sabree Z.L."/>
            <person name="Huang C.Y."/>
            <person name="Okusu A."/>
            <person name="Moran N.A."/>
            <person name="Normark B.B."/>
        </authorList>
    </citation>
    <scope>NUCLEOTIDE SEQUENCE [LARGE SCALE GENOMIC DNA]</scope>
    <source>
        <strain evidence="13 14">ASNER</strain>
    </source>
</reference>
<dbReference type="GO" id="GO:0003924">
    <property type="term" value="F:GTPase activity"/>
    <property type="evidence" value="ECO:0007669"/>
    <property type="project" value="UniProtKB-UniRule"/>
</dbReference>
<feature type="binding site" evidence="10">
    <location>
        <position position="248"/>
    </location>
    <ligand>
        <name>K(+)</name>
        <dbReference type="ChEBI" id="CHEBI:29103"/>
    </ligand>
</feature>
<dbReference type="Gene3D" id="3.30.1360.120">
    <property type="entry name" value="Probable tRNA modification gtpase trme, domain 1"/>
    <property type="match status" value="1"/>
</dbReference>
<feature type="binding site" evidence="10">
    <location>
        <position position="227"/>
    </location>
    <ligand>
        <name>K(+)</name>
        <dbReference type="ChEBI" id="CHEBI:29103"/>
    </ligand>
</feature>
<evidence type="ECO:0000256" key="3">
    <source>
        <dbReference type="ARBA" id="ARBA00022694"/>
    </source>
</evidence>
<comment type="function">
    <text evidence="10">Exhibits a very high intrinsic GTPase hydrolysis rate. Involved in the addition of a carboxymethylaminomethyl (cmnm) group at the wobble position (U34) of certain tRNAs, forming tRNA-cmnm(5)s(2)U34.</text>
</comment>
<comment type="caution">
    <text evidence="10">Lacks conserved residue(s) required for the propagation of feature annotation.</text>
</comment>
<dbReference type="STRING" id="1133592.ASNER_197"/>
<dbReference type="HAMAP" id="MF_00379">
    <property type="entry name" value="GTPase_MnmE"/>
    <property type="match status" value="1"/>
</dbReference>
<dbReference type="Gene3D" id="1.20.120.430">
    <property type="entry name" value="tRNA modification GTPase MnmE domain 2"/>
    <property type="match status" value="1"/>
</dbReference>
<comment type="subcellular location">
    <subcellularLocation>
        <location evidence="10">Cytoplasm</location>
    </subcellularLocation>
</comment>
<comment type="subunit">
    <text evidence="10">Homodimer. Heterotetramer of two MnmE and two MnmG subunits.</text>
</comment>
<dbReference type="GO" id="GO:0046872">
    <property type="term" value="F:metal ion binding"/>
    <property type="evidence" value="ECO:0007669"/>
    <property type="project" value="UniProtKB-KW"/>
</dbReference>
<dbReference type="KEGG" id="udi:ASNER_197"/>
<dbReference type="EC" id="3.6.-.-" evidence="10"/>
<evidence type="ECO:0000313" key="14">
    <source>
        <dbReference type="Proteomes" id="UP000011174"/>
    </source>
</evidence>
<accession>L7VJV4</accession>
<comment type="cofactor">
    <cofactor evidence="10">
        <name>K(+)</name>
        <dbReference type="ChEBI" id="CHEBI:29103"/>
    </cofactor>
    <text evidence="10">Binds 1 potassium ion per subunit.</text>
</comment>
<dbReference type="PATRIC" id="fig|1133592.3.peg.182"/>
<dbReference type="InterPro" id="IPR027417">
    <property type="entry name" value="P-loop_NTPase"/>
</dbReference>
<dbReference type="InterPro" id="IPR031168">
    <property type="entry name" value="G_TrmE"/>
</dbReference>
<dbReference type="CDD" id="cd14858">
    <property type="entry name" value="TrmE_N"/>
    <property type="match status" value="1"/>
</dbReference>
<keyword evidence="5 10" id="KW-0547">Nucleotide-binding</keyword>
<keyword evidence="7 10" id="KW-0460">Magnesium</keyword>
<dbReference type="Pfam" id="PF10396">
    <property type="entry name" value="TrmE_N"/>
    <property type="match status" value="1"/>
</dbReference>
<feature type="binding site" evidence="10">
    <location>
        <position position="452"/>
    </location>
    <ligand>
        <name>(6S)-5-formyl-5,6,7,8-tetrahydrofolate</name>
        <dbReference type="ChEBI" id="CHEBI:57457"/>
    </ligand>
</feature>
<dbReference type="PROSITE" id="PS51709">
    <property type="entry name" value="G_TRME"/>
    <property type="match status" value="1"/>
</dbReference>
<keyword evidence="8 10" id="KW-0630">Potassium</keyword>
<dbReference type="Pfam" id="PF01926">
    <property type="entry name" value="MMR_HSR1"/>
    <property type="match status" value="1"/>
</dbReference>
<dbReference type="SUPFAM" id="SSF52540">
    <property type="entry name" value="P-loop containing nucleoside triphosphate hydrolases"/>
    <property type="match status" value="1"/>
</dbReference>
<feature type="binding site" evidence="10">
    <location>
        <begin position="271"/>
        <end position="274"/>
    </location>
    <ligand>
        <name>GTP</name>
        <dbReference type="ChEBI" id="CHEBI:37565"/>
    </ligand>
</feature>
<dbReference type="PANTHER" id="PTHR42714">
    <property type="entry name" value="TRNA MODIFICATION GTPASE GTPBP3"/>
    <property type="match status" value="1"/>
</dbReference>
<dbReference type="InterPro" id="IPR027368">
    <property type="entry name" value="MnmE_dom2"/>
</dbReference>
<evidence type="ECO:0000256" key="1">
    <source>
        <dbReference type="ARBA" id="ARBA00011043"/>
    </source>
</evidence>
<evidence type="ECO:0000313" key="13">
    <source>
        <dbReference type="EMBL" id="AGC66954.1"/>
    </source>
</evidence>
<organism evidence="13 14">
    <name type="scientific">Candidatus Uzinura diaspidicola str. ASNER</name>
    <dbReference type="NCBI Taxonomy" id="1133592"/>
    <lineage>
        <taxon>Bacteria</taxon>
        <taxon>Pseudomonadati</taxon>
        <taxon>Bacteroidota</taxon>
        <taxon>Flavobacteriia</taxon>
        <taxon>Flavobacteriales</taxon>
        <taxon>Candidatus Uzinura</taxon>
    </lineage>
</organism>
<dbReference type="OrthoDB" id="9805918at2"/>
<evidence type="ECO:0000256" key="5">
    <source>
        <dbReference type="ARBA" id="ARBA00022741"/>
    </source>
</evidence>
<evidence type="ECO:0000256" key="6">
    <source>
        <dbReference type="ARBA" id="ARBA00022801"/>
    </source>
</evidence>
<dbReference type="Pfam" id="PF12631">
    <property type="entry name" value="MnmE_helical"/>
    <property type="match status" value="1"/>
</dbReference>
<sequence length="452" mass="51193">MLDKDTIVALATSDGHGAIAVIRISGSEAFSTLSNIFRPLKKVNTKERITLGFILDKEERVDQVIVTSFKAPKSYTGENLIEVSCHGSPYIYRRILHLLIKTGIRMANPGEFTMRAFLNRKMDLAQAEAVSDLIASESQVDYKLALTQFEGETYKNIKVLRRKFIDFASIIEISIDFSEENVERPNYSKLSTFLLQAKEHIQHLLNSFHLGNAIKEGIQVVIIGGPNVGKSTLLNSLVKYDRAIVSDIPGTTRDFIEETIFFNGIRLRLIDTAGIRHTKENIETIGIQLTYDKVSNAQVILYLFDAMHYNTTKILKEFSNIDRKFSINIIIIANKYDVSSKKLFLNELAGKYYNISAKNKEGIDELLENIYNLLDKRYFKSNTVILNVRHLELLKKTLSTVNNIYYGIEQGSTDDLIASDIRKALYFLGKISGEITTNDLLVNIFSKFCIGK</sequence>
<dbReference type="InterPro" id="IPR004520">
    <property type="entry name" value="GTPase_MnmE"/>
</dbReference>
<keyword evidence="6 10" id="KW-0378">Hydrolase</keyword>
<keyword evidence="9 10" id="KW-0342">GTP-binding</keyword>
<dbReference type="InterPro" id="IPR027266">
    <property type="entry name" value="TrmE/GcvT-like"/>
</dbReference>
<feature type="binding site" evidence="10">
    <location>
        <position position="231"/>
    </location>
    <ligand>
        <name>Mg(2+)</name>
        <dbReference type="ChEBI" id="CHEBI:18420"/>
    </ligand>
</feature>